<dbReference type="EMBL" id="EAAA01002292">
    <property type="status" value="NOT_ANNOTATED_CDS"/>
    <property type="molecule type" value="Genomic_DNA"/>
</dbReference>
<sequence length="72" mass="8465">VTRDIAEIEITAILLRQYRYVFDIVSKPSFARGNYVIVRSSPANDVIMRSLRLRFSTYFMGPHARLYLRKVI</sequence>
<evidence type="ECO:0000313" key="2">
    <source>
        <dbReference type="Proteomes" id="UP000008144"/>
    </source>
</evidence>
<reference evidence="1" key="3">
    <citation type="submission" date="2025-08" db="UniProtKB">
        <authorList>
            <consortium name="Ensembl"/>
        </authorList>
    </citation>
    <scope>IDENTIFICATION</scope>
</reference>
<accession>H2XRZ4</accession>
<dbReference type="HOGENOM" id="CLU_2728705_0_0_1"/>
<reference evidence="1" key="2">
    <citation type="journal article" date="2008" name="Genome Biol.">
        <title>Improved genome assembly and evidence-based global gene model set for the chordate Ciona intestinalis: new insight into intron and operon populations.</title>
        <authorList>
            <person name="Satou Y."/>
            <person name="Mineta K."/>
            <person name="Ogasawara M."/>
            <person name="Sasakura Y."/>
            <person name="Shoguchi E."/>
            <person name="Ueno K."/>
            <person name="Yamada L."/>
            <person name="Matsumoto J."/>
            <person name="Wasserscheid J."/>
            <person name="Dewar K."/>
            <person name="Wiley G.B."/>
            <person name="Macmil S.L."/>
            <person name="Roe B.A."/>
            <person name="Zeller R.W."/>
            <person name="Hastings K.E."/>
            <person name="Lemaire P."/>
            <person name="Lindquist E."/>
            <person name="Endo T."/>
            <person name="Hotta K."/>
            <person name="Inaba K."/>
        </authorList>
    </citation>
    <scope>NUCLEOTIDE SEQUENCE [LARGE SCALE GENOMIC DNA]</scope>
    <source>
        <strain evidence="1">wild type</strain>
    </source>
</reference>
<evidence type="ECO:0000313" key="1">
    <source>
        <dbReference type="Ensembl" id="ENSCINP00000032428.1"/>
    </source>
</evidence>
<dbReference type="Ensembl" id="ENSCINT00000034361.1">
    <property type="protein sequence ID" value="ENSCINP00000032428.1"/>
    <property type="gene ID" value="ENSCING00000019332.1"/>
</dbReference>
<dbReference type="InParanoid" id="H2XRZ4"/>
<keyword evidence="2" id="KW-1185">Reference proteome</keyword>
<protein>
    <submittedName>
        <fullName evidence="1">Uncharacterized protein</fullName>
    </submittedName>
</protein>
<reference evidence="1" key="4">
    <citation type="submission" date="2025-09" db="UniProtKB">
        <authorList>
            <consortium name="Ensembl"/>
        </authorList>
    </citation>
    <scope>IDENTIFICATION</scope>
</reference>
<organism evidence="1 2">
    <name type="scientific">Ciona intestinalis</name>
    <name type="common">Transparent sea squirt</name>
    <name type="synonym">Ascidia intestinalis</name>
    <dbReference type="NCBI Taxonomy" id="7719"/>
    <lineage>
        <taxon>Eukaryota</taxon>
        <taxon>Metazoa</taxon>
        <taxon>Chordata</taxon>
        <taxon>Tunicata</taxon>
        <taxon>Ascidiacea</taxon>
        <taxon>Phlebobranchia</taxon>
        <taxon>Cionidae</taxon>
        <taxon>Ciona</taxon>
    </lineage>
</organism>
<proteinExistence type="predicted"/>
<reference evidence="2" key="1">
    <citation type="journal article" date="2002" name="Science">
        <title>The draft genome of Ciona intestinalis: insights into chordate and vertebrate origins.</title>
        <authorList>
            <person name="Dehal P."/>
            <person name="Satou Y."/>
            <person name="Campbell R.K."/>
            <person name="Chapman J."/>
            <person name="Degnan B."/>
            <person name="De Tomaso A."/>
            <person name="Davidson B."/>
            <person name="Di Gregorio A."/>
            <person name="Gelpke M."/>
            <person name="Goodstein D.M."/>
            <person name="Harafuji N."/>
            <person name="Hastings K.E."/>
            <person name="Ho I."/>
            <person name="Hotta K."/>
            <person name="Huang W."/>
            <person name="Kawashima T."/>
            <person name="Lemaire P."/>
            <person name="Martinez D."/>
            <person name="Meinertzhagen I.A."/>
            <person name="Necula S."/>
            <person name="Nonaka M."/>
            <person name="Putnam N."/>
            <person name="Rash S."/>
            <person name="Saiga H."/>
            <person name="Satake M."/>
            <person name="Terry A."/>
            <person name="Yamada L."/>
            <person name="Wang H.G."/>
            <person name="Awazu S."/>
            <person name="Azumi K."/>
            <person name="Boore J."/>
            <person name="Branno M."/>
            <person name="Chin-Bow S."/>
            <person name="DeSantis R."/>
            <person name="Doyle S."/>
            <person name="Francino P."/>
            <person name="Keys D.N."/>
            <person name="Haga S."/>
            <person name="Hayashi H."/>
            <person name="Hino K."/>
            <person name="Imai K.S."/>
            <person name="Inaba K."/>
            <person name="Kano S."/>
            <person name="Kobayashi K."/>
            <person name="Kobayashi M."/>
            <person name="Lee B.I."/>
            <person name="Makabe K.W."/>
            <person name="Manohar C."/>
            <person name="Matassi G."/>
            <person name="Medina M."/>
            <person name="Mochizuki Y."/>
            <person name="Mount S."/>
            <person name="Morishita T."/>
            <person name="Miura S."/>
            <person name="Nakayama A."/>
            <person name="Nishizaka S."/>
            <person name="Nomoto H."/>
            <person name="Ohta F."/>
            <person name="Oishi K."/>
            <person name="Rigoutsos I."/>
            <person name="Sano M."/>
            <person name="Sasaki A."/>
            <person name="Sasakura Y."/>
            <person name="Shoguchi E."/>
            <person name="Shin-i T."/>
            <person name="Spagnuolo A."/>
            <person name="Stainier D."/>
            <person name="Suzuki M.M."/>
            <person name="Tassy O."/>
            <person name="Takatori N."/>
            <person name="Tokuoka M."/>
            <person name="Yagi K."/>
            <person name="Yoshizaki F."/>
            <person name="Wada S."/>
            <person name="Zhang C."/>
            <person name="Hyatt P.D."/>
            <person name="Larimer F."/>
            <person name="Detter C."/>
            <person name="Doggett N."/>
            <person name="Glavina T."/>
            <person name="Hawkins T."/>
            <person name="Richardson P."/>
            <person name="Lucas S."/>
            <person name="Kohara Y."/>
            <person name="Levine M."/>
            <person name="Satoh N."/>
            <person name="Rokhsar D.S."/>
        </authorList>
    </citation>
    <scope>NUCLEOTIDE SEQUENCE [LARGE SCALE GENOMIC DNA]</scope>
</reference>
<dbReference type="AlphaFoldDB" id="H2XRZ4"/>
<name>H2XRZ4_CIOIN</name>
<dbReference type="Proteomes" id="UP000008144">
    <property type="component" value="Chromosome 6"/>
</dbReference>